<dbReference type="InterPro" id="IPR001138">
    <property type="entry name" value="Zn2Cys6_DnaBD"/>
</dbReference>
<keyword evidence="4" id="KW-0539">Nucleus</keyword>
<keyword evidence="3" id="KW-0804">Transcription</keyword>
<dbReference type="GO" id="GO:0003677">
    <property type="term" value="F:DNA binding"/>
    <property type="evidence" value="ECO:0007669"/>
    <property type="project" value="UniProtKB-KW"/>
</dbReference>
<proteinExistence type="predicted"/>
<evidence type="ECO:0000259" key="5">
    <source>
        <dbReference type="PROSITE" id="PS50048"/>
    </source>
</evidence>
<reference evidence="7" key="1">
    <citation type="journal article" date="2017" name="Nat. Microbiol.">
        <title>Global analysis of biosynthetic gene clusters reveals vast potential of secondary metabolite production in Penicillium species.</title>
        <authorList>
            <person name="Nielsen J.C."/>
            <person name="Grijseels S."/>
            <person name="Prigent S."/>
            <person name="Ji B."/>
            <person name="Dainat J."/>
            <person name="Nielsen K.F."/>
            <person name="Frisvad J.C."/>
            <person name="Workman M."/>
            <person name="Nielsen J."/>
        </authorList>
    </citation>
    <scope>NUCLEOTIDE SEQUENCE [LARGE SCALE GENOMIC DNA]</scope>
    <source>
        <strain evidence="7">IBT 31811</strain>
    </source>
</reference>
<dbReference type="Pfam" id="PF00172">
    <property type="entry name" value="Zn_clus"/>
    <property type="match status" value="1"/>
</dbReference>
<dbReference type="InterPro" id="IPR053178">
    <property type="entry name" value="Osmoadaptation_assoc"/>
</dbReference>
<dbReference type="PANTHER" id="PTHR38111:SF5">
    <property type="entry name" value="TRANSCRIPTION FACTOR DOMAIN-CONTAINING PROTEIN"/>
    <property type="match status" value="1"/>
</dbReference>
<dbReference type="PANTHER" id="PTHR38111">
    <property type="entry name" value="ZN(2)-C6 FUNGAL-TYPE DOMAIN-CONTAINING PROTEIN-RELATED"/>
    <property type="match status" value="1"/>
</dbReference>
<sequence length="487" mass="54801">MVGVPKSKGCQTCIKRRVKCDLLRPKCTQCQKYGVECPGYIRNRKFINEGPQLGARFGKKPESTPESIDERIAPSLVSRTMGKQQPVIFGDFVMASFTRWFGLNRYRVHVPWTTYVAQHGGKSPAFDAAVYSMNLVFMGYTHVDDKLQRSSQEMYSKALRLFGDRIRDEAAMKSRESVSITIVLSLFEAYSPTNPDSWAHHAGGTALLMAHRGPDAHLTGFDRCLYLSFRSFIIAEAFLNGKRCIFEQPEWQAHVHQVRREDMADPRVDGPIALFIDLQDRIFIEVAKIPGLLFESRRLRQTDHPEQTAQQLSARALSCSQVIYTFSSHLRLAAAVQKYQWCKPDDNNGTESIDRAGFIGPIPSTFPQEFANSVLRGCDICRYILGLLVDYLDGYEMDAQCGEVDETENVDLLPFHLISKVRGSKDSNLTPTEAGGLEKELPSPNKWLDLVAASMGLEAFDIITYPSKSRSPKPVVDEQWDAALAVR</sequence>
<dbReference type="CDD" id="cd00067">
    <property type="entry name" value="GAL4"/>
    <property type="match status" value="1"/>
</dbReference>
<evidence type="ECO:0000256" key="1">
    <source>
        <dbReference type="ARBA" id="ARBA00023015"/>
    </source>
</evidence>
<dbReference type="OrthoDB" id="5126878at2759"/>
<dbReference type="SMART" id="SM00066">
    <property type="entry name" value="GAL4"/>
    <property type="match status" value="1"/>
</dbReference>
<dbReference type="EMBL" id="MDYN01000009">
    <property type="protein sequence ID" value="OQD85866.1"/>
    <property type="molecule type" value="Genomic_DNA"/>
</dbReference>
<dbReference type="STRING" id="416450.A0A1V6QAI6"/>
<dbReference type="SUPFAM" id="SSF57701">
    <property type="entry name" value="Zn2/Cys6 DNA-binding domain"/>
    <property type="match status" value="1"/>
</dbReference>
<feature type="domain" description="Zn(2)-C6 fungal-type" evidence="5">
    <location>
        <begin position="9"/>
        <end position="37"/>
    </location>
</feature>
<dbReference type="PROSITE" id="PS50048">
    <property type="entry name" value="ZN2_CY6_FUNGAL_2"/>
    <property type="match status" value="1"/>
</dbReference>
<evidence type="ECO:0000256" key="2">
    <source>
        <dbReference type="ARBA" id="ARBA00023125"/>
    </source>
</evidence>
<organism evidence="6 7">
    <name type="scientific">Penicillium antarcticum</name>
    <dbReference type="NCBI Taxonomy" id="416450"/>
    <lineage>
        <taxon>Eukaryota</taxon>
        <taxon>Fungi</taxon>
        <taxon>Dikarya</taxon>
        <taxon>Ascomycota</taxon>
        <taxon>Pezizomycotina</taxon>
        <taxon>Eurotiomycetes</taxon>
        <taxon>Eurotiomycetidae</taxon>
        <taxon>Eurotiales</taxon>
        <taxon>Aspergillaceae</taxon>
        <taxon>Penicillium</taxon>
    </lineage>
</organism>
<dbReference type="AlphaFoldDB" id="A0A1V6QAI6"/>
<dbReference type="GO" id="GO:0008270">
    <property type="term" value="F:zinc ion binding"/>
    <property type="evidence" value="ECO:0007669"/>
    <property type="project" value="InterPro"/>
</dbReference>
<accession>A0A1V6QAI6</accession>
<keyword evidence="7" id="KW-1185">Reference proteome</keyword>
<keyword evidence="1" id="KW-0805">Transcription regulation</keyword>
<protein>
    <recommendedName>
        <fullName evidence="5">Zn(2)-C6 fungal-type domain-containing protein</fullName>
    </recommendedName>
</protein>
<dbReference type="InterPro" id="IPR036864">
    <property type="entry name" value="Zn2-C6_fun-type_DNA-bd_sf"/>
</dbReference>
<dbReference type="Gene3D" id="4.10.240.10">
    <property type="entry name" value="Zn(2)-C6 fungal-type DNA-binding domain"/>
    <property type="match status" value="1"/>
</dbReference>
<evidence type="ECO:0000313" key="7">
    <source>
        <dbReference type="Proteomes" id="UP000191672"/>
    </source>
</evidence>
<dbReference type="Proteomes" id="UP000191672">
    <property type="component" value="Unassembled WGS sequence"/>
</dbReference>
<evidence type="ECO:0000313" key="6">
    <source>
        <dbReference type="EMBL" id="OQD85866.1"/>
    </source>
</evidence>
<gene>
    <name evidence="6" type="ORF">PENANT_c009G00688</name>
</gene>
<comment type="caution">
    <text evidence="6">The sequence shown here is derived from an EMBL/GenBank/DDBJ whole genome shotgun (WGS) entry which is preliminary data.</text>
</comment>
<evidence type="ECO:0000256" key="4">
    <source>
        <dbReference type="ARBA" id="ARBA00023242"/>
    </source>
</evidence>
<dbReference type="GO" id="GO:0000981">
    <property type="term" value="F:DNA-binding transcription factor activity, RNA polymerase II-specific"/>
    <property type="evidence" value="ECO:0007669"/>
    <property type="project" value="InterPro"/>
</dbReference>
<evidence type="ECO:0000256" key="3">
    <source>
        <dbReference type="ARBA" id="ARBA00023163"/>
    </source>
</evidence>
<keyword evidence="2" id="KW-0238">DNA-binding</keyword>
<name>A0A1V6QAI6_9EURO</name>